<sequence length="159" mass="18289">MGAASAGCNCVGAKGKDEHHVHIQAKLHHGAVERKNFFRGRELRAEVFGGCAKLLFFVFLTDEGFHHADALHIFLNRAIQRVIFAEHAPKDRECLTDDEIQPDAKHRNDHDEDQRELSAHEKRHDHREDQHERTSDCNTDEHHKCVLHVAHVCGQPRYQ</sequence>
<comment type="caution">
    <text evidence="2">The sequence shown here is derived from an EMBL/GenBank/DDBJ whole genome shotgun (WGS) entry which is preliminary data.</text>
</comment>
<proteinExistence type="predicted"/>
<evidence type="ECO:0000313" key="2">
    <source>
        <dbReference type="EMBL" id="MPM44424.1"/>
    </source>
</evidence>
<protein>
    <submittedName>
        <fullName evidence="2">Uncharacterized protein</fullName>
    </submittedName>
</protein>
<reference evidence="2" key="1">
    <citation type="submission" date="2019-08" db="EMBL/GenBank/DDBJ databases">
        <authorList>
            <person name="Kucharzyk K."/>
            <person name="Murdoch R.W."/>
            <person name="Higgins S."/>
            <person name="Loffler F."/>
        </authorList>
    </citation>
    <scope>NUCLEOTIDE SEQUENCE</scope>
</reference>
<feature type="region of interest" description="Disordered" evidence="1">
    <location>
        <begin position="94"/>
        <end position="137"/>
    </location>
</feature>
<organism evidence="2">
    <name type="scientific">bioreactor metagenome</name>
    <dbReference type="NCBI Taxonomy" id="1076179"/>
    <lineage>
        <taxon>unclassified sequences</taxon>
        <taxon>metagenomes</taxon>
        <taxon>ecological metagenomes</taxon>
    </lineage>
</organism>
<evidence type="ECO:0000256" key="1">
    <source>
        <dbReference type="SAM" id="MobiDB-lite"/>
    </source>
</evidence>
<dbReference type="EMBL" id="VSSQ01010468">
    <property type="protein sequence ID" value="MPM44424.1"/>
    <property type="molecule type" value="Genomic_DNA"/>
</dbReference>
<dbReference type="AlphaFoldDB" id="A0A645A3Q7"/>
<accession>A0A645A3Q7</accession>
<feature type="compositionally biased region" description="Basic and acidic residues" evidence="1">
    <location>
        <begin position="102"/>
        <end position="137"/>
    </location>
</feature>
<name>A0A645A3Q7_9ZZZZ</name>
<gene>
    <name evidence="2" type="ORF">SDC9_91102</name>
</gene>